<sequence length="100" mass="11103">MRVLAELLQPVEGETPYGGRTRSYEPLGMVWLKTFTTRRREKSDGGATRIVDAMTVETRTDPRLVEGRVLRFGGGDWAVTGQQGVGGRPGRVELTLERGR</sequence>
<dbReference type="EMBL" id="CP062222">
    <property type="protein sequence ID" value="QTC93143.1"/>
    <property type="molecule type" value="Genomic_DNA"/>
</dbReference>
<feature type="compositionally biased region" description="Basic and acidic residues" evidence="1">
    <location>
        <begin position="90"/>
        <end position="100"/>
    </location>
</feature>
<dbReference type="AlphaFoldDB" id="A0A975GXQ0"/>
<organism evidence="2 3">
    <name type="scientific">Brevundimonas goettingensis</name>
    <dbReference type="NCBI Taxonomy" id="2774190"/>
    <lineage>
        <taxon>Bacteria</taxon>
        <taxon>Pseudomonadati</taxon>
        <taxon>Pseudomonadota</taxon>
        <taxon>Alphaproteobacteria</taxon>
        <taxon>Caulobacterales</taxon>
        <taxon>Caulobacteraceae</taxon>
        <taxon>Brevundimonas</taxon>
    </lineage>
</organism>
<accession>A0A975GXQ0</accession>
<dbReference type="KEGG" id="bgoe:IFJ75_01265"/>
<keyword evidence="3" id="KW-1185">Reference proteome</keyword>
<dbReference type="Proteomes" id="UP000663918">
    <property type="component" value="Chromosome"/>
</dbReference>
<feature type="region of interest" description="Disordered" evidence="1">
    <location>
        <begin position="81"/>
        <end position="100"/>
    </location>
</feature>
<dbReference type="InterPro" id="IPR038666">
    <property type="entry name" value="SSP1_head-tail_sf"/>
</dbReference>
<gene>
    <name evidence="2" type="ORF">IFJ75_01265</name>
</gene>
<reference evidence="2" key="1">
    <citation type="submission" date="2020-09" db="EMBL/GenBank/DDBJ databases">
        <title>Brevundimonas sp. LVF2 isolated from a puddle in Goettingen, Germany.</title>
        <authorList>
            <person name="Friedrich I."/>
            <person name="Klassen A."/>
            <person name="Hannes N."/>
            <person name="Schneider D."/>
            <person name="Hertel R."/>
            <person name="Daniel R."/>
        </authorList>
    </citation>
    <scope>NUCLEOTIDE SEQUENCE</scope>
    <source>
        <strain evidence="2">LVF2</strain>
    </source>
</reference>
<protein>
    <submittedName>
        <fullName evidence="2">Phage head-tail adapter protein</fullName>
    </submittedName>
</protein>
<evidence type="ECO:0000313" key="3">
    <source>
        <dbReference type="Proteomes" id="UP000663918"/>
    </source>
</evidence>
<proteinExistence type="predicted"/>
<evidence type="ECO:0000256" key="1">
    <source>
        <dbReference type="SAM" id="MobiDB-lite"/>
    </source>
</evidence>
<evidence type="ECO:0000313" key="2">
    <source>
        <dbReference type="EMBL" id="QTC93143.1"/>
    </source>
</evidence>
<dbReference type="Gene3D" id="2.40.10.270">
    <property type="entry name" value="Bacteriophage SPP1 head-tail adaptor protein"/>
    <property type="match status" value="1"/>
</dbReference>
<name>A0A975GXQ0_9CAUL</name>